<dbReference type="InterPro" id="IPR000515">
    <property type="entry name" value="MetI-like"/>
</dbReference>
<evidence type="ECO:0000256" key="1">
    <source>
        <dbReference type="ARBA" id="ARBA00004651"/>
    </source>
</evidence>
<feature type="transmembrane region" description="Helical" evidence="7">
    <location>
        <begin position="67"/>
        <end position="91"/>
    </location>
</feature>
<reference evidence="9 10" key="1">
    <citation type="submission" date="2020-08" db="EMBL/GenBank/DDBJ databases">
        <title>Sequencing the genomes of 1000 actinobacteria strains.</title>
        <authorList>
            <person name="Klenk H.-P."/>
        </authorList>
    </citation>
    <scope>NUCLEOTIDE SEQUENCE [LARGE SCALE GENOMIC DNA]</scope>
    <source>
        <strain evidence="9 10">DSM 19600</strain>
    </source>
</reference>
<gene>
    <name evidence="9" type="ORF">BKA10_002055</name>
</gene>
<comment type="subcellular location">
    <subcellularLocation>
        <location evidence="1 7">Cell membrane</location>
        <topology evidence="1 7">Multi-pass membrane protein</topology>
    </subcellularLocation>
</comment>
<dbReference type="Proteomes" id="UP000549113">
    <property type="component" value="Unassembled WGS sequence"/>
</dbReference>
<keyword evidence="6 7" id="KW-0472">Membrane</keyword>
<evidence type="ECO:0000256" key="7">
    <source>
        <dbReference type="RuleBase" id="RU363032"/>
    </source>
</evidence>
<feature type="transmembrane region" description="Helical" evidence="7">
    <location>
        <begin position="184"/>
        <end position="205"/>
    </location>
</feature>
<evidence type="ECO:0000256" key="3">
    <source>
        <dbReference type="ARBA" id="ARBA00022475"/>
    </source>
</evidence>
<evidence type="ECO:0000256" key="2">
    <source>
        <dbReference type="ARBA" id="ARBA00022448"/>
    </source>
</evidence>
<feature type="transmembrane region" description="Helical" evidence="7">
    <location>
        <begin position="130"/>
        <end position="156"/>
    </location>
</feature>
<evidence type="ECO:0000256" key="6">
    <source>
        <dbReference type="ARBA" id="ARBA00023136"/>
    </source>
</evidence>
<keyword evidence="4 7" id="KW-0812">Transmembrane</keyword>
<dbReference type="AlphaFoldDB" id="A0AA40SQ43"/>
<organism evidence="9 10">
    <name type="scientific">Microbacterium invictum</name>
    <dbReference type="NCBI Taxonomy" id="515415"/>
    <lineage>
        <taxon>Bacteria</taxon>
        <taxon>Bacillati</taxon>
        <taxon>Actinomycetota</taxon>
        <taxon>Actinomycetes</taxon>
        <taxon>Micrococcales</taxon>
        <taxon>Microbacteriaceae</taxon>
        <taxon>Microbacterium</taxon>
    </lineage>
</organism>
<comment type="caution">
    <text evidence="9">The sequence shown here is derived from an EMBL/GenBank/DDBJ whole genome shotgun (WGS) entry which is preliminary data.</text>
</comment>
<feature type="transmembrane region" description="Helical" evidence="7">
    <location>
        <begin position="238"/>
        <end position="259"/>
    </location>
</feature>
<keyword evidence="3" id="KW-1003">Cell membrane</keyword>
<comment type="similarity">
    <text evidence="7">Belongs to the binding-protein-dependent transport system permease family.</text>
</comment>
<dbReference type="Gene3D" id="1.10.3720.10">
    <property type="entry name" value="MetI-like"/>
    <property type="match status" value="1"/>
</dbReference>
<evidence type="ECO:0000259" key="8">
    <source>
        <dbReference type="PROSITE" id="PS50928"/>
    </source>
</evidence>
<feature type="domain" description="ABC transmembrane type-1" evidence="8">
    <location>
        <begin position="68"/>
        <end position="259"/>
    </location>
</feature>
<evidence type="ECO:0000256" key="4">
    <source>
        <dbReference type="ARBA" id="ARBA00022692"/>
    </source>
</evidence>
<protein>
    <submittedName>
        <fullName evidence="9">Raffinose/stachyose/melibiose transport system permease protein</fullName>
    </submittedName>
</protein>
<dbReference type="InterPro" id="IPR035906">
    <property type="entry name" value="MetI-like_sf"/>
</dbReference>
<dbReference type="RefSeq" id="WP_183499821.1">
    <property type="nucleotide sequence ID" value="NZ_BAABCO010000002.1"/>
</dbReference>
<keyword evidence="10" id="KW-1185">Reference proteome</keyword>
<dbReference type="PANTHER" id="PTHR43744">
    <property type="entry name" value="ABC TRANSPORTER PERMEASE PROTEIN MG189-RELATED-RELATED"/>
    <property type="match status" value="1"/>
</dbReference>
<keyword evidence="5 7" id="KW-1133">Transmembrane helix</keyword>
<evidence type="ECO:0000313" key="9">
    <source>
        <dbReference type="EMBL" id="MBB4140261.1"/>
    </source>
</evidence>
<sequence length="273" mass="29815">MNRYTWRTGTGEVGMLIAGLIFLFPIYILINIAIRPASDASSPIAPTQDPTFANFVEAWNASGLGMAIVNSILVTVVSVLLIVAISSLAAYPLARITARWSAAAFTFFMIGLLLPFQLGLIPLYSTMRQLGLLGGVLPLIIIYVGLRVPFSLFLYVQFLRQIPLDYEEAASIDGANRFQAFTRVVFPLLRPVTGTVVILNGLFIWNDFLQPLLYLSGTNNRTVPVAVYSFVGEFTSQWGVIFSALIIGVIPVLIAFFFLQKSLIKGLASGVKG</sequence>
<feature type="transmembrane region" description="Helical" evidence="7">
    <location>
        <begin position="12"/>
        <end position="34"/>
    </location>
</feature>
<dbReference type="PROSITE" id="PS50928">
    <property type="entry name" value="ABC_TM1"/>
    <property type="match status" value="1"/>
</dbReference>
<dbReference type="GO" id="GO:0005886">
    <property type="term" value="C:plasma membrane"/>
    <property type="evidence" value="ECO:0007669"/>
    <property type="project" value="UniProtKB-SubCell"/>
</dbReference>
<dbReference type="CDD" id="cd06261">
    <property type="entry name" value="TM_PBP2"/>
    <property type="match status" value="1"/>
</dbReference>
<name>A0AA40SQ43_9MICO</name>
<feature type="transmembrane region" description="Helical" evidence="7">
    <location>
        <begin position="103"/>
        <end position="124"/>
    </location>
</feature>
<evidence type="ECO:0000313" key="10">
    <source>
        <dbReference type="Proteomes" id="UP000549113"/>
    </source>
</evidence>
<accession>A0AA40SQ43</accession>
<dbReference type="EMBL" id="JACIFH010000001">
    <property type="protein sequence ID" value="MBB4140261.1"/>
    <property type="molecule type" value="Genomic_DNA"/>
</dbReference>
<evidence type="ECO:0000256" key="5">
    <source>
        <dbReference type="ARBA" id="ARBA00022989"/>
    </source>
</evidence>
<keyword evidence="2 7" id="KW-0813">Transport</keyword>
<dbReference type="GO" id="GO:0055085">
    <property type="term" value="P:transmembrane transport"/>
    <property type="evidence" value="ECO:0007669"/>
    <property type="project" value="InterPro"/>
</dbReference>
<dbReference type="SUPFAM" id="SSF161098">
    <property type="entry name" value="MetI-like"/>
    <property type="match status" value="1"/>
</dbReference>
<proteinExistence type="inferred from homology"/>
<dbReference type="Pfam" id="PF00528">
    <property type="entry name" value="BPD_transp_1"/>
    <property type="match status" value="1"/>
</dbReference>
<dbReference type="PANTHER" id="PTHR43744:SF3">
    <property type="entry name" value="LACTOSE TRANSPORT SYSTEM PERMEASE PROTEIN LACG"/>
    <property type="match status" value="1"/>
</dbReference>